<name>A0A392Q7W0_9FABA</name>
<protein>
    <submittedName>
        <fullName evidence="1">Pleiotropic drug resistance protein 2-like</fullName>
    </submittedName>
</protein>
<reference evidence="1 2" key="1">
    <citation type="journal article" date="2018" name="Front. Plant Sci.">
        <title>Red Clover (Trifolium pratense) and Zigzag Clover (T. medium) - A Picture of Genomic Similarities and Differences.</title>
        <authorList>
            <person name="Dluhosova J."/>
            <person name="Istvanek J."/>
            <person name="Nedelnik J."/>
            <person name="Repkova J."/>
        </authorList>
    </citation>
    <scope>NUCLEOTIDE SEQUENCE [LARGE SCALE GENOMIC DNA]</scope>
    <source>
        <strain evidence="2">cv. 10/8</strain>
        <tissue evidence="1">Leaf</tissue>
    </source>
</reference>
<dbReference type="AlphaFoldDB" id="A0A392Q7W0"/>
<dbReference type="Proteomes" id="UP000265520">
    <property type="component" value="Unassembled WGS sequence"/>
</dbReference>
<feature type="non-terminal residue" evidence="1">
    <location>
        <position position="125"/>
    </location>
</feature>
<keyword evidence="2" id="KW-1185">Reference proteome</keyword>
<accession>A0A392Q7W0</accession>
<dbReference type="PANTHER" id="PTHR48040">
    <property type="entry name" value="PLEIOTROPIC DRUG RESISTANCE PROTEIN 1-LIKE ISOFORM X1"/>
    <property type="match status" value="1"/>
</dbReference>
<organism evidence="1 2">
    <name type="scientific">Trifolium medium</name>
    <dbReference type="NCBI Taxonomy" id="97028"/>
    <lineage>
        <taxon>Eukaryota</taxon>
        <taxon>Viridiplantae</taxon>
        <taxon>Streptophyta</taxon>
        <taxon>Embryophyta</taxon>
        <taxon>Tracheophyta</taxon>
        <taxon>Spermatophyta</taxon>
        <taxon>Magnoliopsida</taxon>
        <taxon>eudicotyledons</taxon>
        <taxon>Gunneridae</taxon>
        <taxon>Pentapetalae</taxon>
        <taxon>rosids</taxon>
        <taxon>fabids</taxon>
        <taxon>Fabales</taxon>
        <taxon>Fabaceae</taxon>
        <taxon>Papilionoideae</taxon>
        <taxon>50 kb inversion clade</taxon>
        <taxon>NPAAA clade</taxon>
        <taxon>Hologalegina</taxon>
        <taxon>IRL clade</taxon>
        <taxon>Trifolieae</taxon>
        <taxon>Trifolium</taxon>
    </lineage>
</organism>
<comment type="caution">
    <text evidence="1">The sequence shown here is derived from an EMBL/GenBank/DDBJ whole genome shotgun (WGS) entry which is preliminary data.</text>
</comment>
<sequence>MLLMKTGGQVIYGGPLGRNSEKLIEYFEAITGIPKIEDGYNPATWMLDISSPVVESQLNIDFAELYNKSSLYQRNQELIKELSIPAPGTKELYFPSKYSQSFVTQCNACFWKQYCSYWRNPQYNA</sequence>
<evidence type="ECO:0000313" key="2">
    <source>
        <dbReference type="Proteomes" id="UP000265520"/>
    </source>
</evidence>
<evidence type="ECO:0000313" key="1">
    <source>
        <dbReference type="EMBL" id="MCI19345.1"/>
    </source>
</evidence>
<dbReference type="EMBL" id="LXQA010114369">
    <property type="protein sequence ID" value="MCI19345.1"/>
    <property type="molecule type" value="Genomic_DNA"/>
</dbReference>
<proteinExistence type="predicted"/>
<dbReference type="PANTHER" id="PTHR48040:SF13">
    <property type="entry name" value="ABC TRANSPORTER G FAMILY MEMBER 31"/>
    <property type="match status" value="1"/>
</dbReference>